<evidence type="ECO:0000313" key="3">
    <source>
        <dbReference type="Proteomes" id="UP000006813"/>
    </source>
</evidence>
<gene>
    <name evidence="2" type="ORF">GW7_00462</name>
</gene>
<evidence type="ECO:0000256" key="1">
    <source>
        <dbReference type="SAM" id="MobiDB-lite"/>
    </source>
</evidence>
<dbReference type="Proteomes" id="UP000006813">
    <property type="component" value="Unassembled WGS sequence"/>
</dbReference>
<organism evidence="2 3">
    <name type="scientific">Heterocephalus glaber</name>
    <name type="common">Naked mole rat</name>
    <dbReference type="NCBI Taxonomy" id="10181"/>
    <lineage>
        <taxon>Eukaryota</taxon>
        <taxon>Metazoa</taxon>
        <taxon>Chordata</taxon>
        <taxon>Craniata</taxon>
        <taxon>Vertebrata</taxon>
        <taxon>Euteleostomi</taxon>
        <taxon>Mammalia</taxon>
        <taxon>Eutheria</taxon>
        <taxon>Euarchontoglires</taxon>
        <taxon>Glires</taxon>
        <taxon>Rodentia</taxon>
        <taxon>Hystricomorpha</taxon>
        <taxon>Bathyergidae</taxon>
        <taxon>Heterocephalus</taxon>
    </lineage>
</organism>
<feature type="region of interest" description="Disordered" evidence="1">
    <location>
        <begin position="58"/>
        <end position="77"/>
    </location>
</feature>
<sequence length="94" mass="10126">MLPIGCRPPPPIQLEIPNRISKVHLWALSARDPPALSATAPDPWLLIAAEAPRRCWSPRESRTGCGHTQTQAQCGQGRHLEGVQGIQDSPSCAA</sequence>
<evidence type="ECO:0000313" key="2">
    <source>
        <dbReference type="EMBL" id="EHB17707.1"/>
    </source>
</evidence>
<proteinExistence type="predicted"/>
<name>G5C846_HETGA</name>
<reference evidence="2 3" key="1">
    <citation type="journal article" date="2011" name="Nature">
        <title>Genome sequencing reveals insights into physiology and longevity of the naked mole rat.</title>
        <authorList>
            <person name="Kim E.B."/>
            <person name="Fang X."/>
            <person name="Fushan A.A."/>
            <person name="Huang Z."/>
            <person name="Lobanov A.V."/>
            <person name="Han L."/>
            <person name="Marino S.M."/>
            <person name="Sun X."/>
            <person name="Turanov A.A."/>
            <person name="Yang P."/>
            <person name="Yim S.H."/>
            <person name="Zhao X."/>
            <person name="Kasaikina M.V."/>
            <person name="Stoletzki N."/>
            <person name="Peng C."/>
            <person name="Polak P."/>
            <person name="Xiong Z."/>
            <person name="Kiezun A."/>
            <person name="Zhu Y."/>
            <person name="Chen Y."/>
            <person name="Kryukov G.V."/>
            <person name="Zhang Q."/>
            <person name="Peshkin L."/>
            <person name="Yang L."/>
            <person name="Bronson R.T."/>
            <person name="Buffenstein R."/>
            <person name="Wang B."/>
            <person name="Han C."/>
            <person name="Li Q."/>
            <person name="Chen L."/>
            <person name="Zhao W."/>
            <person name="Sunyaev S.R."/>
            <person name="Park T.J."/>
            <person name="Zhang G."/>
            <person name="Wang J."/>
            <person name="Gladyshev V.N."/>
        </authorList>
    </citation>
    <scope>NUCLEOTIDE SEQUENCE [LARGE SCALE GENOMIC DNA]</scope>
</reference>
<accession>G5C846</accession>
<dbReference type="EMBL" id="JH173790">
    <property type="protein sequence ID" value="EHB17707.1"/>
    <property type="molecule type" value="Genomic_DNA"/>
</dbReference>
<dbReference type="InParanoid" id="G5C846"/>
<protein>
    <submittedName>
        <fullName evidence="2">Uncharacterized protein</fullName>
    </submittedName>
</protein>
<dbReference type="AlphaFoldDB" id="G5C846"/>